<evidence type="ECO:0000313" key="3">
    <source>
        <dbReference type="Proteomes" id="UP000271162"/>
    </source>
</evidence>
<dbReference type="AlphaFoldDB" id="A0A0N4YSB6"/>
<protein>
    <submittedName>
        <fullName evidence="2 4">Uncharacterized protein</fullName>
    </submittedName>
</protein>
<evidence type="ECO:0000313" key="4">
    <source>
        <dbReference type="WBParaSite" id="NBR_0002013801-mRNA-1"/>
    </source>
</evidence>
<dbReference type="EMBL" id="UYSL01024835">
    <property type="protein sequence ID" value="VDL83875.1"/>
    <property type="molecule type" value="Genomic_DNA"/>
</dbReference>
<accession>A0A0N4YSB6</accession>
<dbReference type="Proteomes" id="UP000271162">
    <property type="component" value="Unassembled WGS sequence"/>
</dbReference>
<feature type="compositionally biased region" description="Basic and acidic residues" evidence="1">
    <location>
        <begin position="1"/>
        <end position="11"/>
    </location>
</feature>
<organism evidence="4">
    <name type="scientific">Nippostrongylus brasiliensis</name>
    <name type="common">Rat hookworm</name>
    <dbReference type="NCBI Taxonomy" id="27835"/>
    <lineage>
        <taxon>Eukaryota</taxon>
        <taxon>Metazoa</taxon>
        <taxon>Ecdysozoa</taxon>
        <taxon>Nematoda</taxon>
        <taxon>Chromadorea</taxon>
        <taxon>Rhabditida</taxon>
        <taxon>Rhabditina</taxon>
        <taxon>Rhabditomorpha</taxon>
        <taxon>Strongyloidea</taxon>
        <taxon>Heligmosomidae</taxon>
        <taxon>Nippostrongylus</taxon>
    </lineage>
</organism>
<feature type="region of interest" description="Disordered" evidence="1">
    <location>
        <begin position="1"/>
        <end position="20"/>
    </location>
</feature>
<proteinExistence type="predicted"/>
<reference evidence="4" key="1">
    <citation type="submission" date="2017-02" db="UniProtKB">
        <authorList>
            <consortium name="WormBaseParasite"/>
        </authorList>
    </citation>
    <scope>IDENTIFICATION</scope>
</reference>
<evidence type="ECO:0000256" key="1">
    <source>
        <dbReference type="SAM" id="MobiDB-lite"/>
    </source>
</evidence>
<keyword evidence="3" id="KW-1185">Reference proteome</keyword>
<sequence>MTRQEEFRSSESSECGSTEEALPLELQSRDIVLNVLWALVRCGKDIVDVGHVRLYISMITGTVGLLCCPLTCRATRNRRKLKMG</sequence>
<reference evidence="2 3" key="2">
    <citation type="submission" date="2018-11" db="EMBL/GenBank/DDBJ databases">
        <authorList>
            <consortium name="Pathogen Informatics"/>
        </authorList>
    </citation>
    <scope>NUCLEOTIDE SEQUENCE [LARGE SCALE GENOMIC DNA]</scope>
</reference>
<dbReference type="WBParaSite" id="NBR_0002013801-mRNA-1">
    <property type="protein sequence ID" value="NBR_0002013801-mRNA-1"/>
    <property type="gene ID" value="NBR_0002013801"/>
</dbReference>
<gene>
    <name evidence="2" type="ORF">NBR_LOCUS20139</name>
</gene>
<evidence type="ECO:0000313" key="2">
    <source>
        <dbReference type="EMBL" id="VDL83875.1"/>
    </source>
</evidence>
<name>A0A0N4YSB6_NIPBR</name>